<keyword evidence="6 10" id="KW-1133">Transmembrane helix</keyword>
<evidence type="ECO:0000256" key="8">
    <source>
        <dbReference type="ARBA" id="ARBA00023251"/>
    </source>
</evidence>
<dbReference type="NCBIfam" id="TIGR00711">
    <property type="entry name" value="efflux_EmrB"/>
    <property type="match status" value="1"/>
</dbReference>
<organism evidence="12 13">
    <name type="scientific">Streptomyces xanthochromogenes</name>
    <dbReference type="NCBI Taxonomy" id="67384"/>
    <lineage>
        <taxon>Bacteria</taxon>
        <taxon>Bacillati</taxon>
        <taxon>Actinomycetota</taxon>
        <taxon>Actinomycetes</taxon>
        <taxon>Kitasatosporales</taxon>
        <taxon>Streptomycetaceae</taxon>
        <taxon>Streptomyces</taxon>
    </lineage>
</organism>
<evidence type="ECO:0000256" key="4">
    <source>
        <dbReference type="ARBA" id="ARBA00022475"/>
    </source>
</evidence>
<feature type="transmembrane region" description="Helical" evidence="10">
    <location>
        <begin position="55"/>
        <end position="72"/>
    </location>
</feature>
<feature type="transmembrane region" description="Helical" evidence="10">
    <location>
        <begin position="230"/>
        <end position="254"/>
    </location>
</feature>
<keyword evidence="5 10" id="KW-0812">Transmembrane</keyword>
<feature type="transmembrane region" description="Helical" evidence="10">
    <location>
        <begin position="12"/>
        <end position="35"/>
    </location>
</feature>
<evidence type="ECO:0000256" key="9">
    <source>
        <dbReference type="SAM" id="MobiDB-lite"/>
    </source>
</evidence>
<keyword evidence="4" id="KW-1003">Cell membrane</keyword>
<feature type="transmembrane region" description="Helical" evidence="10">
    <location>
        <begin position="79"/>
        <end position="105"/>
    </location>
</feature>
<dbReference type="PRINTS" id="PR01036">
    <property type="entry name" value="TCRTETB"/>
</dbReference>
<dbReference type="InterPro" id="IPR020846">
    <property type="entry name" value="MFS_dom"/>
</dbReference>
<dbReference type="InterPro" id="IPR004638">
    <property type="entry name" value="EmrB-like"/>
</dbReference>
<feature type="transmembrane region" description="Helical" evidence="10">
    <location>
        <begin position="111"/>
        <end position="130"/>
    </location>
</feature>
<feature type="transmembrane region" description="Helical" evidence="10">
    <location>
        <begin position="167"/>
        <end position="189"/>
    </location>
</feature>
<feature type="transmembrane region" description="Helical" evidence="10">
    <location>
        <begin position="333"/>
        <end position="354"/>
    </location>
</feature>
<dbReference type="PROSITE" id="PS50850">
    <property type="entry name" value="MFS"/>
    <property type="match status" value="1"/>
</dbReference>
<feature type="transmembrane region" description="Helical" evidence="10">
    <location>
        <begin position="266"/>
        <end position="288"/>
    </location>
</feature>
<feature type="transmembrane region" description="Helical" evidence="10">
    <location>
        <begin position="142"/>
        <end position="161"/>
    </location>
</feature>
<feature type="transmembrane region" description="Helical" evidence="10">
    <location>
        <begin position="360"/>
        <end position="383"/>
    </location>
</feature>
<keyword evidence="8" id="KW-0046">Antibiotic resistance</keyword>
<dbReference type="CDD" id="cd17321">
    <property type="entry name" value="MFS_MMR_MDR_like"/>
    <property type="match status" value="1"/>
</dbReference>
<evidence type="ECO:0000256" key="3">
    <source>
        <dbReference type="ARBA" id="ARBA00022448"/>
    </source>
</evidence>
<feature type="transmembrane region" description="Helical" evidence="10">
    <location>
        <begin position="404"/>
        <end position="421"/>
    </location>
</feature>
<comment type="similarity">
    <text evidence="2">Belongs to the major facilitator superfamily. EmrB family.</text>
</comment>
<dbReference type="Pfam" id="PF07690">
    <property type="entry name" value="MFS_1"/>
    <property type="match status" value="1"/>
</dbReference>
<dbReference type="Proteomes" id="UP000600946">
    <property type="component" value="Unassembled WGS sequence"/>
</dbReference>
<evidence type="ECO:0000256" key="10">
    <source>
        <dbReference type="SAM" id="Phobius"/>
    </source>
</evidence>
<dbReference type="PANTHER" id="PTHR42718:SF9">
    <property type="entry name" value="MAJOR FACILITATOR SUPERFAMILY MULTIDRUG TRANSPORTER MFSC"/>
    <property type="match status" value="1"/>
</dbReference>
<evidence type="ECO:0000259" key="11">
    <source>
        <dbReference type="PROSITE" id="PS50850"/>
    </source>
</evidence>
<feature type="transmembrane region" description="Helical" evidence="10">
    <location>
        <begin position="201"/>
        <end position="218"/>
    </location>
</feature>
<feature type="domain" description="Major facilitator superfamily (MFS) profile" evidence="11">
    <location>
        <begin position="13"/>
        <end position="457"/>
    </location>
</feature>
<feature type="region of interest" description="Disordered" evidence="9">
    <location>
        <begin position="459"/>
        <end position="486"/>
    </location>
</feature>
<accession>A0ABQ2ZYT8</accession>
<keyword evidence="7 10" id="KW-0472">Membrane</keyword>
<protein>
    <submittedName>
        <fullName evidence="12">MFS transporter</fullName>
    </submittedName>
</protein>
<evidence type="ECO:0000313" key="13">
    <source>
        <dbReference type="Proteomes" id="UP000600946"/>
    </source>
</evidence>
<dbReference type="PANTHER" id="PTHR42718">
    <property type="entry name" value="MAJOR FACILITATOR SUPERFAMILY MULTIDRUG TRANSPORTER MFSC"/>
    <property type="match status" value="1"/>
</dbReference>
<evidence type="ECO:0000313" key="12">
    <source>
        <dbReference type="EMBL" id="GGY27177.1"/>
    </source>
</evidence>
<keyword evidence="3" id="KW-0813">Transport</keyword>
<evidence type="ECO:0000256" key="6">
    <source>
        <dbReference type="ARBA" id="ARBA00022989"/>
    </source>
</evidence>
<comment type="caution">
    <text evidence="12">The sequence shown here is derived from an EMBL/GenBank/DDBJ whole genome shotgun (WGS) entry which is preliminary data.</text>
</comment>
<keyword evidence="13" id="KW-1185">Reference proteome</keyword>
<name>A0ABQ2ZYT8_9ACTN</name>
<proteinExistence type="inferred from homology"/>
<evidence type="ECO:0000256" key="7">
    <source>
        <dbReference type="ARBA" id="ARBA00023136"/>
    </source>
</evidence>
<dbReference type="InterPro" id="IPR011701">
    <property type="entry name" value="MFS"/>
</dbReference>
<reference evidence="13" key="1">
    <citation type="journal article" date="2019" name="Int. J. Syst. Evol. Microbiol.">
        <title>The Global Catalogue of Microorganisms (GCM) 10K type strain sequencing project: providing services to taxonomists for standard genome sequencing and annotation.</title>
        <authorList>
            <consortium name="The Broad Institute Genomics Platform"/>
            <consortium name="The Broad Institute Genome Sequencing Center for Infectious Disease"/>
            <person name="Wu L."/>
            <person name="Ma J."/>
        </authorList>
    </citation>
    <scope>NUCLEOTIDE SEQUENCE [LARGE SCALE GENOMIC DNA]</scope>
    <source>
        <strain evidence="13">JCM 4594</strain>
    </source>
</reference>
<dbReference type="InterPro" id="IPR036259">
    <property type="entry name" value="MFS_trans_sf"/>
</dbReference>
<dbReference type="Gene3D" id="1.20.1720.10">
    <property type="entry name" value="Multidrug resistance protein D"/>
    <property type="match status" value="1"/>
</dbReference>
<dbReference type="EMBL" id="BMUU01000003">
    <property type="protein sequence ID" value="GGY27177.1"/>
    <property type="molecule type" value="Genomic_DNA"/>
</dbReference>
<comment type="subcellular location">
    <subcellularLocation>
        <location evidence="1">Cell membrane</location>
        <topology evidence="1">Multi-pass membrane protein</topology>
    </subcellularLocation>
</comment>
<feature type="transmembrane region" description="Helical" evidence="10">
    <location>
        <begin position="433"/>
        <end position="454"/>
    </location>
</feature>
<evidence type="ECO:0000256" key="5">
    <source>
        <dbReference type="ARBA" id="ARBA00022692"/>
    </source>
</evidence>
<feature type="transmembrane region" description="Helical" evidence="10">
    <location>
        <begin position="300"/>
        <end position="321"/>
    </location>
</feature>
<dbReference type="SUPFAM" id="SSF103473">
    <property type="entry name" value="MFS general substrate transporter"/>
    <property type="match status" value="1"/>
</dbReference>
<evidence type="ECO:0000256" key="1">
    <source>
        <dbReference type="ARBA" id="ARBA00004651"/>
    </source>
</evidence>
<dbReference type="Gene3D" id="1.20.1250.20">
    <property type="entry name" value="MFS general substrate transporter like domains"/>
    <property type="match status" value="1"/>
</dbReference>
<gene>
    <name evidence="12" type="ORF">GCM10010326_20910</name>
</gene>
<evidence type="ECO:0000256" key="2">
    <source>
        <dbReference type="ARBA" id="ARBA00008537"/>
    </source>
</evidence>
<sequence length="486" mass="50433">MSDGLRAQNRAALLTLTCIGQFMVLLNNTITSAALPDMQRRLDTTLTGLQWIVDAYVLAVAMLLLAGGVFADRFGGKRIFLGGMAVFTLASLLCSLSATVGWLLAARILQGIGAAALSPASLALLASAYPVPRDRVKAIGQWATFSGIGLAVGPAAGGLLVEAFDWRAIFLINIPIGVVTLIVGARILPDRRNPDAPPLDLPGQVLALLVVGTLTFGLTEAGDRGWTDPLILSCFAATIVLLTLFLAVEARAAAPMLPLRLFKHRLFTVSNAAMTVVGFGLMGSGFFFTQFFATVQGHSVLRSAMETLPCTLAMVVCSPYAARIAARFGFRSVVTVGLAFAGTGLVTMAAVHANTPYTDVWWRLAVTGVGFGLTMSPLTGAAISSVGPREGGLASGISSTTRQIGAVFGVAVLGAVVRTRQEQGASFGSGLNTAFLTAGIVTLVSAVFTALWLVRQQTPAPDAAGPDAPQPVPATAPEPQVTVSPL</sequence>